<dbReference type="EMBL" id="BGZK01000745">
    <property type="protein sequence ID" value="GBP58826.1"/>
    <property type="molecule type" value="Genomic_DNA"/>
</dbReference>
<sequence length="112" mass="12784">MGRPAKRAAHKSHPYCKPLRSSIDHHIRLRQLLGHNDLAVELTTARKGVPEWRRELGIVCGTTSHYVVGGCLRRLVSFMKFADRRRLNVSEDPVRRENLEGRIVSSDGRLMS</sequence>
<comment type="caution">
    <text evidence="1">The sequence shown here is derived from an EMBL/GenBank/DDBJ whole genome shotgun (WGS) entry which is preliminary data.</text>
</comment>
<protein>
    <submittedName>
        <fullName evidence="1">Uncharacterized protein</fullName>
    </submittedName>
</protein>
<name>A0A4C1X510_EUMVA</name>
<reference evidence="1 2" key="1">
    <citation type="journal article" date="2019" name="Commun. Biol.">
        <title>The bagworm genome reveals a unique fibroin gene that provides high tensile strength.</title>
        <authorList>
            <person name="Kono N."/>
            <person name="Nakamura H."/>
            <person name="Ohtoshi R."/>
            <person name="Tomita M."/>
            <person name="Numata K."/>
            <person name="Arakawa K."/>
        </authorList>
    </citation>
    <scope>NUCLEOTIDE SEQUENCE [LARGE SCALE GENOMIC DNA]</scope>
</reference>
<dbReference type="AlphaFoldDB" id="A0A4C1X510"/>
<dbReference type="Proteomes" id="UP000299102">
    <property type="component" value="Unassembled WGS sequence"/>
</dbReference>
<evidence type="ECO:0000313" key="2">
    <source>
        <dbReference type="Proteomes" id="UP000299102"/>
    </source>
</evidence>
<keyword evidence="2" id="KW-1185">Reference proteome</keyword>
<organism evidence="1 2">
    <name type="scientific">Eumeta variegata</name>
    <name type="common">Bagworm moth</name>
    <name type="synonym">Eumeta japonica</name>
    <dbReference type="NCBI Taxonomy" id="151549"/>
    <lineage>
        <taxon>Eukaryota</taxon>
        <taxon>Metazoa</taxon>
        <taxon>Ecdysozoa</taxon>
        <taxon>Arthropoda</taxon>
        <taxon>Hexapoda</taxon>
        <taxon>Insecta</taxon>
        <taxon>Pterygota</taxon>
        <taxon>Neoptera</taxon>
        <taxon>Endopterygota</taxon>
        <taxon>Lepidoptera</taxon>
        <taxon>Glossata</taxon>
        <taxon>Ditrysia</taxon>
        <taxon>Tineoidea</taxon>
        <taxon>Psychidae</taxon>
        <taxon>Oiketicinae</taxon>
        <taxon>Eumeta</taxon>
    </lineage>
</organism>
<gene>
    <name evidence="1" type="ORF">EVAR_84021_1</name>
</gene>
<accession>A0A4C1X510</accession>
<evidence type="ECO:0000313" key="1">
    <source>
        <dbReference type="EMBL" id="GBP58826.1"/>
    </source>
</evidence>
<proteinExistence type="predicted"/>